<dbReference type="Gene3D" id="3.40.50.1000">
    <property type="entry name" value="HAD superfamily/HAD-like"/>
    <property type="match status" value="1"/>
</dbReference>
<proteinExistence type="predicted"/>
<dbReference type="Pfam" id="PF00702">
    <property type="entry name" value="Hydrolase"/>
    <property type="match status" value="1"/>
</dbReference>
<keyword evidence="6" id="KW-1185">Reference proteome</keyword>
<gene>
    <name evidence="5" type="ORF">FNY66_05040</name>
</gene>
<dbReference type="AlphaFoldDB" id="A0A5M9HYY1"/>
<dbReference type="GO" id="GO:0016791">
    <property type="term" value="F:phosphatase activity"/>
    <property type="evidence" value="ECO:0007669"/>
    <property type="project" value="TreeGrafter"/>
</dbReference>
<dbReference type="SUPFAM" id="SSF56784">
    <property type="entry name" value="HAD-like"/>
    <property type="match status" value="1"/>
</dbReference>
<dbReference type="Proteomes" id="UP000322025">
    <property type="component" value="Unassembled WGS sequence"/>
</dbReference>
<evidence type="ECO:0000313" key="5">
    <source>
        <dbReference type="EMBL" id="KAA8502110.1"/>
    </source>
</evidence>
<dbReference type="OrthoDB" id="9131041at2"/>
<name>A0A5M9HYY1_9FIRM</name>
<keyword evidence="3 5" id="KW-0378">Hydrolase</keyword>
<evidence type="ECO:0000256" key="3">
    <source>
        <dbReference type="ARBA" id="ARBA00022801"/>
    </source>
</evidence>
<dbReference type="GO" id="GO:0044281">
    <property type="term" value="P:small molecule metabolic process"/>
    <property type="evidence" value="ECO:0007669"/>
    <property type="project" value="UniProtKB-ARBA"/>
</dbReference>
<evidence type="ECO:0000256" key="4">
    <source>
        <dbReference type="ARBA" id="ARBA00022842"/>
    </source>
</evidence>
<accession>A0A5M9HYY1</accession>
<keyword evidence="4" id="KW-0460">Magnesium</keyword>
<dbReference type="PANTHER" id="PTHR46470:SF2">
    <property type="entry name" value="GLYCERALDEHYDE 3-PHOSPHATE PHOSPHATASE"/>
    <property type="match status" value="1"/>
</dbReference>
<comment type="caution">
    <text evidence="5">The sequence shown here is derived from an EMBL/GenBank/DDBJ whole genome shotgun (WGS) entry which is preliminary data.</text>
</comment>
<organism evidence="5 6">
    <name type="scientific">Mediterraneibacter catenae</name>
    <dbReference type="NCBI Taxonomy" id="2594882"/>
    <lineage>
        <taxon>Bacteria</taxon>
        <taxon>Bacillati</taxon>
        <taxon>Bacillota</taxon>
        <taxon>Clostridia</taxon>
        <taxon>Lachnospirales</taxon>
        <taxon>Lachnospiraceae</taxon>
        <taxon>Mediterraneibacter</taxon>
    </lineage>
</organism>
<evidence type="ECO:0000256" key="2">
    <source>
        <dbReference type="ARBA" id="ARBA00022723"/>
    </source>
</evidence>
<keyword evidence="2" id="KW-0479">Metal-binding</keyword>
<protein>
    <submittedName>
        <fullName evidence="5">HAD family hydrolase</fullName>
    </submittedName>
</protein>
<dbReference type="GO" id="GO:0046872">
    <property type="term" value="F:metal ion binding"/>
    <property type="evidence" value="ECO:0007669"/>
    <property type="project" value="UniProtKB-KW"/>
</dbReference>
<dbReference type="PANTHER" id="PTHR46470">
    <property type="entry name" value="N-ACYLNEURAMINATE-9-PHOSPHATASE"/>
    <property type="match status" value="1"/>
</dbReference>
<dbReference type="InterPro" id="IPR006439">
    <property type="entry name" value="HAD-SF_hydro_IA"/>
</dbReference>
<dbReference type="NCBIfam" id="TIGR01549">
    <property type="entry name" value="HAD-SF-IA-v1"/>
    <property type="match status" value="1"/>
</dbReference>
<dbReference type="Gene3D" id="1.10.150.240">
    <property type="entry name" value="Putative phosphatase, domain 2"/>
    <property type="match status" value="1"/>
</dbReference>
<dbReference type="SFLD" id="SFLDG01129">
    <property type="entry name" value="C1.5:_HAD__Beta-PGM__Phosphata"/>
    <property type="match status" value="1"/>
</dbReference>
<evidence type="ECO:0000313" key="6">
    <source>
        <dbReference type="Proteomes" id="UP000322025"/>
    </source>
</evidence>
<reference evidence="5" key="1">
    <citation type="submission" date="2019-07" db="EMBL/GenBank/DDBJ databases">
        <authorList>
            <person name="Wongkuna S."/>
            <person name="Scaria J."/>
        </authorList>
    </citation>
    <scope>NUCLEOTIDE SEQUENCE [LARGE SCALE GENOMIC DNA]</scope>
    <source>
        <strain evidence="5">SW178</strain>
    </source>
</reference>
<dbReference type="InterPro" id="IPR036412">
    <property type="entry name" value="HAD-like_sf"/>
</dbReference>
<dbReference type="InterPro" id="IPR023198">
    <property type="entry name" value="PGP-like_dom2"/>
</dbReference>
<evidence type="ECO:0000256" key="1">
    <source>
        <dbReference type="ARBA" id="ARBA00001946"/>
    </source>
</evidence>
<dbReference type="SFLD" id="SFLDS00003">
    <property type="entry name" value="Haloacid_Dehalogenase"/>
    <property type="match status" value="1"/>
</dbReference>
<dbReference type="InterPro" id="IPR051400">
    <property type="entry name" value="HAD-like_hydrolase"/>
</dbReference>
<dbReference type="InterPro" id="IPR023214">
    <property type="entry name" value="HAD_sf"/>
</dbReference>
<dbReference type="EMBL" id="VMSO01000004">
    <property type="protein sequence ID" value="KAA8502110.1"/>
    <property type="molecule type" value="Genomic_DNA"/>
</dbReference>
<sequence>MGMKRSLWMMNYRLTDKTGLITGKKAILFDVDDTLYDQTIPFKEAYAQYFGNEPAIPAEVIYPVTRKYSDQVYSQAMSGQITMEELYIYRVQKAFEEYNITITVEEALAFQKVYADCQKHIHMSETMEKLLDYCSEKAELGIITNGPSAHQWNKVRSLQAERWIPHENIFVSGDVGAEKPDKKIFDHAKRMMKLEDAEIWFVGDSYELDMKGALNAGWNAVWMNRRGREKTDDNVKGMYEVGTEDELFEKIKEINLGYDGVE</sequence>
<comment type="cofactor">
    <cofactor evidence="1">
        <name>Mg(2+)</name>
        <dbReference type="ChEBI" id="CHEBI:18420"/>
    </cofactor>
</comment>